<dbReference type="AlphaFoldDB" id="A0AAD8KDL0"/>
<feature type="domain" description="RING-type" evidence="10">
    <location>
        <begin position="129"/>
        <end position="171"/>
    </location>
</feature>
<comment type="caution">
    <text evidence="11">The sequence shown here is derived from an EMBL/GenBank/DDBJ whole genome shotgun (WGS) entry which is preliminary data.</text>
</comment>
<dbReference type="InterPro" id="IPR013083">
    <property type="entry name" value="Znf_RING/FYVE/PHD"/>
</dbReference>
<keyword evidence="3" id="KW-0479">Metal-binding</keyword>
<keyword evidence="7" id="KW-0472">Membrane</keyword>
<evidence type="ECO:0000256" key="5">
    <source>
        <dbReference type="ARBA" id="ARBA00022833"/>
    </source>
</evidence>
<evidence type="ECO:0000259" key="10">
    <source>
        <dbReference type="PROSITE" id="PS50089"/>
    </source>
</evidence>
<dbReference type="Proteomes" id="UP001229421">
    <property type="component" value="Unassembled WGS sequence"/>
</dbReference>
<sequence length="194" mass="22593">MMPYSYGIVDRGLKTLILLNAGPHDRVDIILVVDFRTNIVTMERYYEGIYERVLFEDYKVLRIIFRTKNDWSLVTARSTNASGQVLDREEIKGMASFALGCKLMFLESFEDAVKINRLGKEKDYQGNCCIICHEEYKSGDMMATLMACKHGYHVVCIQNWLMKKFSCPICRERVFHNPIYVDHVILTQHMSMNI</sequence>
<gene>
    <name evidence="11" type="ORF">QVD17_23034</name>
</gene>
<reference evidence="11" key="1">
    <citation type="journal article" date="2023" name="bioRxiv">
        <title>Improved chromosome-level genome assembly for marigold (Tagetes erecta).</title>
        <authorList>
            <person name="Jiang F."/>
            <person name="Yuan L."/>
            <person name="Wang S."/>
            <person name="Wang H."/>
            <person name="Xu D."/>
            <person name="Wang A."/>
            <person name="Fan W."/>
        </authorList>
    </citation>
    <scope>NUCLEOTIDE SEQUENCE</scope>
    <source>
        <strain evidence="11">WSJ</strain>
        <tissue evidence="11">Leaf</tissue>
    </source>
</reference>
<keyword evidence="12" id="KW-1185">Reference proteome</keyword>
<accession>A0AAD8KDL0</accession>
<keyword evidence="2" id="KW-0812">Transmembrane</keyword>
<evidence type="ECO:0000256" key="9">
    <source>
        <dbReference type="PROSITE-ProRule" id="PRU00175"/>
    </source>
</evidence>
<dbReference type="PANTHER" id="PTHR46539">
    <property type="entry name" value="E3 UBIQUITIN-PROTEIN LIGASE ATL42"/>
    <property type="match status" value="1"/>
</dbReference>
<evidence type="ECO:0000313" key="11">
    <source>
        <dbReference type="EMBL" id="KAK1421004.1"/>
    </source>
</evidence>
<dbReference type="PROSITE" id="PS50089">
    <property type="entry name" value="ZF_RING_2"/>
    <property type="match status" value="1"/>
</dbReference>
<protein>
    <recommendedName>
        <fullName evidence="10">RING-type domain-containing protein</fullName>
    </recommendedName>
</protein>
<organism evidence="11 12">
    <name type="scientific">Tagetes erecta</name>
    <name type="common">African marigold</name>
    <dbReference type="NCBI Taxonomy" id="13708"/>
    <lineage>
        <taxon>Eukaryota</taxon>
        <taxon>Viridiplantae</taxon>
        <taxon>Streptophyta</taxon>
        <taxon>Embryophyta</taxon>
        <taxon>Tracheophyta</taxon>
        <taxon>Spermatophyta</taxon>
        <taxon>Magnoliopsida</taxon>
        <taxon>eudicotyledons</taxon>
        <taxon>Gunneridae</taxon>
        <taxon>Pentapetalae</taxon>
        <taxon>asterids</taxon>
        <taxon>campanulids</taxon>
        <taxon>Asterales</taxon>
        <taxon>Asteraceae</taxon>
        <taxon>Asteroideae</taxon>
        <taxon>Heliantheae alliance</taxon>
        <taxon>Tageteae</taxon>
        <taxon>Tagetes</taxon>
    </lineage>
</organism>
<dbReference type="EMBL" id="JAUHHV010000006">
    <property type="protein sequence ID" value="KAK1421004.1"/>
    <property type="molecule type" value="Genomic_DNA"/>
</dbReference>
<dbReference type="SMART" id="SM00184">
    <property type="entry name" value="RING"/>
    <property type="match status" value="1"/>
</dbReference>
<keyword evidence="4 9" id="KW-0863">Zinc-finger</keyword>
<comment type="subcellular location">
    <subcellularLocation>
        <location evidence="1">Membrane</location>
    </subcellularLocation>
</comment>
<proteinExistence type="inferred from homology"/>
<dbReference type="SUPFAM" id="SSF57850">
    <property type="entry name" value="RING/U-box"/>
    <property type="match status" value="1"/>
</dbReference>
<evidence type="ECO:0000256" key="2">
    <source>
        <dbReference type="ARBA" id="ARBA00022692"/>
    </source>
</evidence>
<evidence type="ECO:0000256" key="7">
    <source>
        <dbReference type="ARBA" id="ARBA00023136"/>
    </source>
</evidence>
<dbReference type="PANTHER" id="PTHR46539:SF1">
    <property type="entry name" value="E3 UBIQUITIN-PROTEIN LIGASE ATL42"/>
    <property type="match status" value="1"/>
</dbReference>
<evidence type="ECO:0000256" key="3">
    <source>
        <dbReference type="ARBA" id="ARBA00022723"/>
    </source>
</evidence>
<dbReference type="Pfam" id="PF13639">
    <property type="entry name" value="zf-RING_2"/>
    <property type="match status" value="1"/>
</dbReference>
<keyword evidence="6" id="KW-1133">Transmembrane helix</keyword>
<dbReference type="GO" id="GO:0008270">
    <property type="term" value="F:zinc ion binding"/>
    <property type="evidence" value="ECO:0007669"/>
    <property type="project" value="UniProtKB-KW"/>
</dbReference>
<name>A0AAD8KDL0_TARER</name>
<dbReference type="InterPro" id="IPR001841">
    <property type="entry name" value="Znf_RING"/>
</dbReference>
<dbReference type="GO" id="GO:0016020">
    <property type="term" value="C:membrane"/>
    <property type="evidence" value="ECO:0007669"/>
    <property type="project" value="UniProtKB-SubCell"/>
</dbReference>
<dbReference type="Gene3D" id="3.30.40.10">
    <property type="entry name" value="Zinc/RING finger domain, C3HC4 (zinc finger)"/>
    <property type="match status" value="1"/>
</dbReference>
<evidence type="ECO:0000256" key="1">
    <source>
        <dbReference type="ARBA" id="ARBA00004370"/>
    </source>
</evidence>
<evidence type="ECO:0000256" key="4">
    <source>
        <dbReference type="ARBA" id="ARBA00022771"/>
    </source>
</evidence>
<evidence type="ECO:0000256" key="6">
    <source>
        <dbReference type="ARBA" id="ARBA00022989"/>
    </source>
</evidence>
<evidence type="ECO:0000313" key="12">
    <source>
        <dbReference type="Proteomes" id="UP001229421"/>
    </source>
</evidence>
<comment type="similarity">
    <text evidence="8">Belongs to the RING-type zinc finger family. ATL subfamily.</text>
</comment>
<evidence type="ECO:0000256" key="8">
    <source>
        <dbReference type="ARBA" id="ARBA00024209"/>
    </source>
</evidence>
<keyword evidence="5" id="KW-0862">Zinc</keyword>